<sequence length="772" mass="82208">MYDINLRKGRPAGVEVADEAGRWRALGRHRRSVGGDQAGLGDPHAPHDRQGERREEGPDDGTPGTPGTDTHQKGSEGAEQDELEVAETAKENHLGEGLSGEAEDDGLSNATHVHRPHLGPHVHGHDGKAGCYGYRYPVVIYVTTTTESSDDGQSEQLRSRRPARSRMRMRGRRAAAERLGLGLASTSPSSAAVDQDQGDRDGEAAVQGGQLAAANPLYKSITDVEFNDLDHAKLEALLDDDGTARVRRDTAPDVEDVDVEAVTKSSILDYSIRDLVKRCVDSIVGVARGGGGGGNGAGVTIAKEGISLGRTAIDGGVQVAKMIVQAFRDLGTTSSLVGDVQPLDSVVLDDGASRQRRDAITNIKKNLKTKGEVLMSRGNDVGEKINDRMDNMFGESKLYQKVKEMIMTAMGKAVQTAASAATSSSRRRRDTAGAVEPAQGEAPGIPRGTPRPRKGKEAILARVLADLDNIPGRRIAKLVVSKASKREDVQDGDEERARPEDAEGEAADMLMSKRSRRATPTTTTEASSEEDDDEETSTDDNATREVDERPALSTEAPKRDIGAELGVRRRRDAVLVKRDVAEDVRNITDRIVQRGKEMVAKVKQAIDEVVKKIQAGRAQTPGAAGAAGAAGGAGAAPEAQGKASMPTDMTAPVPQTPQTAPEAAGTTVDKPEPEMPSDNASMEDVEEKPAARRRRDTAALRLGLGRVQWLLGMPNKVLPNKGGSDVAPLATFGPDGKYVPIEEPSEEDDSSAEETSTEDPKYTPSGSLNFVE</sequence>
<dbReference type="AlphaFoldDB" id="A0A6P8ZY93"/>
<feature type="region of interest" description="Disordered" evidence="1">
    <location>
        <begin position="418"/>
        <end position="453"/>
    </location>
</feature>
<feature type="compositionally biased region" description="Basic and acidic residues" evidence="1">
    <location>
        <begin position="44"/>
        <end position="56"/>
    </location>
</feature>
<dbReference type="RefSeq" id="XP_034250382.1">
    <property type="nucleotide sequence ID" value="XM_034394491.1"/>
</dbReference>
<dbReference type="Proteomes" id="UP000515158">
    <property type="component" value="Unplaced"/>
</dbReference>
<feature type="region of interest" description="Disordered" evidence="1">
    <location>
        <begin position="96"/>
        <end position="126"/>
    </location>
</feature>
<organism evidence="3">
    <name type="scientific">Thrips palmi</name>
    <name type="common">Melon thrips</name>
    <dbReference type="NCBI Taxonomy" id="161013"/>
    <lineage>
        <taxon>Eukaryota</taxon>
        <taxon>Metazoa</taxon>
        <taxon>Ecdysozoa</taxon>
        <taxon>Arthropoda</taxon>
        <taxon>Hexapoda</taxon>
        <taxon>Insecta</taxon>
        <taxon>Pterygota</taxon>
        <taxon>Neoptera</taxon>
        <taxon>Paraneoptera</taxon>
        <taxon>Thysanoptera</taxon>
        <taxon>Terebrantia</taxon>
        <taxon>Thripoidea</taxon>
        <taxon>Thripidae</taxon>
        <taxon>Thrips</taxon>
    </lineage>
</organism>
<keyword evidence="2" id="KW-1185">Reference proteome</keyword>
<protein>
    <submittedName>
        <fullName evidence="3">Uncharacterized protein LOC117650875 isoform X1</fullName>
    </submittedName>
</protein>
<feature type="compositionally biased region" description="Basic and acidic residues" evidence="1">
    <location>
        <begin position="484"/>
        <end position="501"/>
    </location>
</feature>
<evidence type="ECO:0000313" key="3">
    <source>
        <dbReference type="RefSeq" id="XP_034250382.1"/>
    </source>
</evidence>
<feature type="region of interest" description="Disordered" evidence="1">
    <location>
        <begin position="20"/>
        <end position="82"/>
    </location>
</feature>
<feature type="compositionally biased region" description="Low complexity" evidence="1">
    <location>
        <begin position="650"/>
        <end position="667"/>
    </location>
</feature>
<feature type="compositionally biased region" description="Basic residues" evidence="1">
    <location>
        <begin position="159"/>
        <end position="173"/>
    </location>
</feature>
<feature type="compositionally biased region" description="Acidic residues" evidence="1">
    <location>
        <begin position="527"/>
        <end position="538"/>
    </location>
</feature>
<dbReference type="GeneID" id="117650875"/>
<feature type="compositionally biased region" description="Acidic residues" evidence="1">
    <location>
        <begin position="743"/>
        <end position="757"/>
    </location>
</feature>
<gene>
    <name evidence="3" type="primary">LOC117650875</name>
</gene>
<feature type="region of interest" description="Disordered" evidence="1">
    <location>
        <begin position="616"/>
        <end position="697"/>
    </location>
</feature>
<evidence type="ECO:0000256" key="1">
    <source>
        <dbReference type="SAM" id="MobiDB-lite"/>
    </source>
</evidence>
<evidence type="ECO:0000313" key="2">
    <source>
        <dbReference type="Proteomes" id="UP000515158"/>
    </source>
</evidence>
<name>A0A6P8ZY93_THRPL</name>
<feature type="compositionally biased region" description="Basic residues" evidence="1">
    <location>
        <begin position="112"/>
        <end position="122"/>
    </location>
</feature>
<feature type="compositionally biased region" description="Basic and acidic residues" evidence="1">
    <location>
        <begin position="541"/>
        <end position="562"/>
    </location>
</feature>
<feature type="region of interest" description="Disordered" evidence="1">
    <location>
        <begin position="717"/>
        <end position="772"/>
    </location>
</feature>
<dbReference type="InParanoid" id="A0A6P8ZY93"/>
<feature type="compositionally biased region" description="Low complexity" evidence="1">
    <location>
        <begin position="60"/>
        <end position="69"/>
    </location>
</feature>
<proteinExistence type="predicted"/>
<feature type="compositionally biased region" description="Low complexity" evidence="1">
    <location>
        <begin position="616"/>
        <end position="627"/>
    </location>
</feature>
<feature type="region of interest" description="Disordered" evidence="1">
    <location>
        <begin position="146"/>
        <end position="202"/>
    </location>
</feature>
<feature type="region of interest" description="Disordered" evidence="1">
    <location>
        <begin position="482"/>
        <end position="570"/>
    </location>
</feature>
<dbReference type="KEGG" id="tpal:117650875"/>
<accession>A0A6P8ZY93</accession>
<reference evidence="3" key="1">
    <citation type="submission" date="2025-08" db="UniProtKB">
        <authorList>
            <consortium name="RefSeq"/>
        </authorList>
    </citation>
    <scope>IDENTIFICATION</scope>
    <source>
        <tissue evidence="3">Total insect</tissue>
    </source>
</reference>